<keyword evidence="1" id="KW-0812">Transmembrane</keyword>
<dbReference type="Proteomes" id="UP000294684">
    <property type="component" value="Unassembled WGS sequence"/>
</dbReference>
<gene>
    <name evidence="2" type="ORF">CLV96_3102</name>
</gene>
<accession>A0A4R8MMK0</accession>
<evidence type="ECO:0000313" key="3">
    <source>
        <dbReference type="Proteomes" id="UP000294684"/>
    </source>
</evidence>
<keyword evidence="1" id="KW-1133">Transmembrane helix</keyword>
<name>A0A4R8MMK0_LEPME</name>
<protein>
    <submittedName>
        <fullName evidence="2">Uncharacterized protein</fullName>
    </submittedName>
</protein>
<sequence>MKNSTWRELGVSVLLPCMQKYSRVFYLLGFLSMPLFILLLVYGYIKINEMASEEIHWGHNKSFAFGQASREGKLVLLAVTKSRCEMLQGLECGEGKPDLGTYVLLNYTPREQEFQSLILDDRFASLKTEPLPQYFLLNSSGEIRHMSKQLPSVEEMQKLPKKE</sequence>
<evidence type="ECO:0000313" key="2">
    <source>
        <dbReference type="EMBL" id="TDY68587.1"/>
    </source>
</evidence>
<organism evidence="2 3">
    <name type="scientific">Leptospira meyeri</name>
    <dbReference type="NCBI Taxonomy" id="29508"/>
    <lineage>
        <taxon>Bacteria</taxon>
        <taxon>Pseudomonadati</taxon>
        <taxon>Spirochaetota</taxon>
        <taxon>Spirochaetia</taxon>
        <taxon>Leptospirales</taxon>
        <taxon>Leptospiraceae</taxon>
        <taxon>Leptospira</taxon>
    </lineage>
</organism>
<dbReference type="EMBL" id="SORO01000002">
    <property type="protein sequence ID" value="TDY68587.1"/>
    <property type="molecule type" value="Genomic_DNA"/>
</dbReference>
<keyword evidence="3" id="KW-1185">Reference proteome</keyword>
<keyword evidence="1" id="KW-0472">Membrane</keyword>
<feature type="transmembrane region" description="Helical" evidence="1">
    <location>
        <begin position="24"/>
        <end position="45"/>
    </location>
</feature>
<proteinExistence type="predicted"/>
<dbReference type="AlphaFoldDB" id="A0A4R8MMK0"/>
<dbReference type="STRING" id="1193051.LEP1GSC017_0337"/>
<reference evidence="2 3" key="1">
    <citation type="submission" date="2019-03" db="EMBL/GenBank/DDBJ databases">
        <title>Genomic Encyclopedia of Archaeal and Bacterial Type Strains, Phase II (KMG-II): from individual species to whole genera.</title>
        <authorList>
            <person name="Goeker M."/>
        </authorList>
    </citation>
    <scope>NUCLEOTIDE SEQUENCE [LARGE SCALE GENOMIC DNA]</scope>
    <source>
        <strain evidence="2 3">DSM 21537</strain>
    </source>
</reference>
<comment type="caution">
    <text evidence="2">The sequence shown here is derived from an EMBL/GenBank/DDBJ whole genome shotgun (WGS) entry which is preliminary data.</text>
</comment>
<evidence type="ECO:0000256" key="1">
    <source>
        <dbReference type="SAM" id="Phobius"/>
    </source>
</evidence>